<name>A0AA35LIA7_9SAUR</name>
<protein>
    <submittedName>
        <fullName evidence="1">Uncharacterized protein</fullName>
    </submittedName>
</protein>
<dbReference type="EMBL" id="OX395142">
    <property type="protein sequence ID" value="CAI5796094.1"/>
    <property type="molecule type" value="Genomic_DNA"/>
</dbReference>
<organism evidence="1 2">
    <name type="scientific">Podarcis lilfordi</name>
    <name type="common">Lilford's wall lizard</name>
    <dbReference type="NCBI Taxonomy" id="74358"/>
    <lineage>
        <taxon>Eukaryota</taxon>
        <taxon>Metazoa</taxon>
        <taxon>Chordata</taxon>
        <taxon>Craniata</taxon>
        <taxon>Vertebrata</taxon>
        <taxon>Euteleostomi</taxon>
        <taxon>Lepidosauria</taxon>
        <taxon>Squamata</taxon>
        <taxon>Bifurcata</taxon>
        <taxon>Unidentata</taxon>
        <taxon>Episquamata</taxon>
        <taxon>Laterata</taxon>
        <taxon>Lacertibaenia</taxon>
        <taxon>Lacertidae</taxon>
        <taxon>Podarcis</taxon>
    </lineage>
</organism>
<reference evidence="1" key="1">
    <citation type="submission" date="2022-12" db="EMBL/GenBank/DDBJ databases">
        <authorList>
            <person name="Alioto T."/>
            <person name="Alioto T."/>
            <person name="Gomez Garrido J."/>
        </authorList>
    </citation>
    <scope>NUCLEOTIDE SEQUENCE</scope>
</reference>
<dbReference type="AlphaFoldDB" id="A0AA35LIA7"/>
<keyword evidence="2" id="KW-1185">Reference proteome</keyword>
<gene>
    <name evidence="1" type="ORF">PODLI_1B019387</name>
</gene>
<accession>A0AA35LIA7</accession>
<dbReference type="Proteomes" id="UP001178461">
    <property type="component" value="Chromosome 17"/>
</dbReference>
<evidence type="ECO:0000313" key="1">
    <source>
        <dbReference type="EMBL" id="CAI5796094.1"/>
    </source>
</evidence>
<sequence>MPELHYSHTVSCSIWTSCSSAAKGECENWALVTVLVGNVCWAVVLSKEHGQSFQRATESCTLGNERQGWANGKGFGNPVSLKVVQRSTFLTGFRATTDCPSP</sequence>
<evidence type="ECO:0000313" key="2">
    <source>
        <dbReference type="Proteomes" id="UP001178461"/>
    </source>
</evidence>
<proteinExistence type="predicted"/>